<feature type="non-terminal residue" evidence="1">
    <location>
        <position position="1"/>
    </location>
</feature>
<dbReference type="Proteomes" id="UP001202328">
    <property type="component" value="Unassembled WGS sequence"/>
</dbReference>
<proteinExistence type="predicted"/>
<comment type="caution">
    <text evidence="1">The sequence shown here is derived from an EMBL/GenBank/DDBJ whole genome shotgun (WGS) entry which is preliminary data.</text>
</comment>
<name>A0AAD4SXE9_9MAGN</name>
<gene>
    <name evidence="1" type="ORF">MKW98_028174</name>
</gene>
<reference evidence="1" key="1">
    <citation type="submission" date="2022-04" db="EMBL/GenBank/DDBJ databases">
        <title>A functionally conserved STORR gene fusion in Papaver species that diverged 16.8 million years ago.</title>
        <authorList>
            <person name="Catania T."/>
        </authorList>
    </citation>
    <scope>NUCLEOTIDE SEQUENCE</scope>
    <source>
        <strain evidence="1">S-188037</strain>
    </source>
</reference>
<organism evidence="1 2">
    <name type="scientific">Papaver atlanticum</name>
    <dbReference type="NCBI Taxonomy" id="357466"/>
    <lineage>
        <taxon>Eukaryota</taxon>
        <taxon>Viridiplantae</taxon>
        <taxon>Streptophyta</taxon>
        <taxon>Embryophyta</taxon>
        <taxon>Tracheophyta</taxon>
        <taxon>Spermatophyta</taxon>
        <taxon>Magnoliopsida</taxon>
        <taxon>Ranunculales</taxon>
        <taxon>Papaveraceae</taxon>
        <taxon>Papaveroideae</taxon>
        <taxon>Papaver</taxon>
    </lineage>
</organism>
<sequence length="59" mass="6954">RQSHTIFKRGNILLPAPRYKCMLMNHQVHTCKLSPSVYIFPFLLQFYVSRCKVVDIVTD</sequence>
<accession>A0AAD4SXE9</accession>
<evidence type="ECO:0000313" key="2">
    <source>
        <dbReference type="Proteomes" id="UP001202328"/>
    </source>
</evidence>
<dbReference type="EMBL" id="JAJJMB010008071">
    <property type="protein sequence ID" value="KAI3926038.1"/>
    <property type="molecule type" value="Genomic_DNA"/>
</dbReference>
<evidence type="ECO:0000313" key="1">
    <source>
        <dbReference type="EMBL" id="KAI3926038.1"/>
    </source>
</evidence>
<dbReference type="AlphaFoldDB" id="A0AAD4SXE9"/>
<protein>
    <submittedName>
        <fullName evidence="1">Uncharacterized protein</fullName>
    </submittedName>
</protein>
<keyword evidence="2" id="KW-1185">Reference proteome</keyword>